<evidence type="ECO:0000256" key="1">
    <source>
        <dbReference type="SAM" id="Phobius"/>
    </source>
</evidence>
<feature type="transmembrane region" description="Helical" evidence="1">
    <location>
        <begin position="124"/>
        <end position="142"/>
    </location>
</feature>
<feature type="transmembrane region" description="Helical" evidence="1">
    <location>
        <begin position="66"/>
        <end position="88"/>
    </location>
</feature>
<protein>
    <submittedName>
        <fullName evidence="2">ABC transporter permease</fullName>
    </submittedName>
</protein>
<evidence type="ECO:0000313" key="2">
    <source>
        <dbReference type="EMBL" id="CUP80476.1"/>
    </source>
</evidence>
<reference evidence="2 3" key="1">
    <citation type="submission" date="2015-09" db="EMBL/GenBank/DDBJ databases">
        <authorList>
            <consortium name="Pathogen Informatics"/>
        </authorList>
    </citation>
    <scope>NUCLEOTIDE SEQUENCE [LARGE SCALE GENOMIC DNA]</scope>
    <source>
        <strain evidence="2 3">2789STDY5834865</strain>
    </source>
</reference>
<accession>A0A174R906</accession>
<feature type="transmembrane region" description="Helical" evidence="1">
    <location>
        <begin position="34"/>
        <end position="54"/>
    </location>
</feature>
<feature type="transmembrane region" description="Helical" evidence="1">
    <location>
        <begin position="190"/>
        <end position="208"/>
    </location>
</feature>
<feature type="transmembrane region" description="Helical" evidence="1">
    <location>
        <begin position="355"/>
        <end position="374"/>
    </location>
</feature>
<feature type="transmembrane region" description="Helical" evidence="1">
    <location>
        <begin position="162"/>
        <end position="183"/>
    </location>
</feature>
<sequence>MKKFFVLLNVSLRSMLLSLTNSRGRSKRKAATGLGAVFLIAFLGLYLSGLYSYMLMKALAPSNMEVLVFVFMGMAALVGGLLFTTFAVKGVVFGGKDNDLLLSMPVPATMLMASRVTAIYLENLLFAIFVLVPAGVICTFMTQNGVGYSLLFWMRLGTSVLALPLLDTALSVLLGALVAFLSVRVSRRALGQNIVMGIFMAAVFYFSFHLSGMINSLAENAAGVKNSLTWAAPMLWMGEGIMGDGRLLLAFVLCCVFPFALVVIGLGRGYRQAVTAFAERSVQSNYKLSAQTASGQKKALLKKEMQRFFGTPMYFWNAGIGLIMLLAAGVASLVMRDKLLAYMEMAGYPLPLLPMAAAVIGFCLCTCPITAPSISLEGKYLWILRESPIEERSLLWVKVGFQLLLTLPCTVIAGMCISIAFGFPLWQGAVLLIATLLFAVGHAAFGMLMGLCFPKLDAVNETVVIKQSMATVLAMFASMAVLGVAAGFYYLGSKTAPWTALALPIGVFALFAAVCIVILTRQGPSLLRKL</sequence>
<dbReference type="AlphaFoldDB" id="A0A174R906"/>
<feature type="transmembrane region" description="Helical" evidence="1">
    <location>
        <begin position="395"/>
        <end position="423"/>
    </location>
</feature>
<proteinExistence type="predicted"/>
<feature type="transmembrane region" description="Helical" evidence="1">
    <location>
        <begin position="314"/>
        <end position="335"/>
    </location>
</feature>
<name>A0A174R906_9FIRM</name>
<dbReference type="RefSeq" id="WP_057572625.1">
    <property type="nucleotide sequence ID" value="NZ_CATYWZ010000048.1"/>
</dbReference>
<keyword evidence="1" id="KW-0812">Transmembrane</keyword>
<feature type="transmembrane region" description="Helical" evidence="1">
    <location>
        <begin position="498"/>
        <end position="520"/>
    </location>
</feature>
<gene>
    <name evidence="2" type="ORF">ERS852480_04129</name>
</gene>
<keyword evidence="1" id="KW-0472">Membrane</keyword>
<organism evidence="2 3">
    <name type="scientific">Enterocloster clostridioformis</name>
    <dbReference type="NCBI Taxonomy" id="1531"/>
    <lineage>
        <taxon>Bacteria</taxon>
        <taxon>Bacillati</taxon>
        <taxon>Bacillota</taxon>
        <taxon>Clostridia</taxon>
        <taxon>Lachnospirales</taxon>
        <taxon>Lachnospiraceae</taxon>
        <taxon>Enterocloster</taxon>
    </lineage>
</organism>
<dbReference type="EMBL" id="CZAB01000053">
    <property type="protein sequence ID" value="CUP80476.1"/>
    <property type="molecule type" value="Genomic_DNA"/>
</dbReference>
<feature type="transmembrane region" description="Helical" evidence="1">
    <location>
        <begin position="247"/>
        <end position="267"/>
    </location>
</feature>
<keyword evidence="1" id="KW-1133">Transmembrane helix</keyword>
<evidence type="ECO:0000313" key="3">
    <source>
        <dbReference type="Proteomes" id="UP000095512"/>
    </source>
</evidence>
<feature type="transmembrane region" description="Helical" evidence="1">
    <location>
        <begin position="429"/>
        <end position="451"/>
    </location>
</feature>
<dbReference type="Proteomes" id="UP000095512">
    <property type="component" value="Unassembled WGS sequence"/>
</dbReference>
<feature type="transmembrane region" description="Helical" evidence="1">
    <location>
        <begin position="472"/>
        <end position="492"/>
    </location>
</feature>